<dbReference type="AlphaFoldDB" id="A0A7S1B9P6"/>
<dbReference type="InterPro" id="IPR032710">
    <property type="entry name" value="NTF2-like_dom_sf"/>
</dbReference>
<proteinExistence type="predicted"/>
<evidence type="ECO:0000313" key="1">
    <source>
        <dbReference type="EMBL" id="CAD8879654.1"/>
    </source>
</evidence>
<protein>
    <submittedName>
        <fullName evidence="1">Uncharacterized protein</fullName>
    </submittedName>
</protein>
<dbReference type="Pfam" id="PF10184">
    <property type="entry name" value="DUF2358"/>
    <property type="match status" value="1"/>
</dbReference>
<dbReference type="PANTHER" id="PTHR34123">
    <property type="entry name" value="OS04G0578200 PROTEIN"/>
    <property type="match status" value="1"/>
</dbReference>
<sequence length="285" mass="31459">MTVPPLHRLPSTGSKERRPLAFLLVVVAAFNVPLPSSTIYGVSAFTSTTRSHNKLSRRIAMYPSGTVLRSKDDDDVKKSSVSAYEDESSASAKGVVGSLTALFNALMPTPQRVEPSGPPPATPADLLQTVAADYTSRNYLWTGDVEIAAFAEDCRFTDPTLSFVGRDAFVTNVQQIRPVLDLLAPDLERSCESRLLDIALEEKEGYVATRWNMVGTLGNLPWKPKIDVIGQTKFWYRPAEAEMENDRDWQENGNSGGGVQVYFYDEKWEMEPGKALLQLITPGPK</sequence>
<dbReference type="EMBL" id="HBFR01009428">
    <property type="protein sequence ID" value="CAD8879654.1"/>
    <property type="molecule type" value="Transcribed_RNA"/>
</dbReference>
<gene>
    <name evidence="1" type="ORF">CHYS00102_LOCUS6838</name>
</gene>
<dbReference type="InterPro" id="IPR018790">
    <property type="entry name" value="DUF2358"/>
</dbReference>
<accession>A0A7S1B9P6</accession>
<reference evidence="1" key="1">
    <citation type="submission" date="2021-01" db="EMBL/GenBank/DDBJ databases">
        <authorList>
            <person name="Corre E."/>
            <person name="Pelletier E."/>
            <person name="Niang G."/>
            <person name="Scheremetjew M."/>
            <person name="Finn R."/>
            <person name="Kale V."/>
            <person name="Holt S."/>
            <person name="Cochrane G."/>
            <person name="Meng A."/>
            <person name="Brown T."/>
            <person name="Cohen L."/>
        </authorList>
    </citation>
    <scope>NUCLEOTIDE SEQUENCE</scope>
    <source>
        <strain evidence="1">308</strain>
    </source>
</reference>
<organism evidence="1">
    <name type="scientific">Corethron hystrix</name>
    <dbReference type="NCBI Taxonomy" id="216773"/>
    <lineage>
        <taxon>Eukaryota</taxon>
        <taxon>Sar</taxon>
        <taxon>Stramenopiles</taxon>
        <taxon>Ochrophyta</taxon>
        <taxon>Bacillariophyta</taxon>
        <taxon>Coscinodiscophyceae</taxon>
        <taxon>Corethrophycidae</taxon>
        <taxon>Corethrales</taxon>
        <taxon>Corethraceae</taxon>
        <taxon>Corethron</taxon>
    </lineage>
</organism>
<name>A0A7S1B9P6_9STRA</name>
<dbReference type="PANTHER" id="PTHR34123:SF1">
    <property type="entry name" value="OS04G0578200 PROTEIN"/>
    <property type="match status" value="1"/>
</dbReference>
<dbReference type="SUPFAM" id="SSF54427">
    <property type="entry name" value="NTF2-like"/>
    <property type="match status" value="1"/>
</dbReference>